<organism evidence="2 3">
    <name type="scientific">Bionectria ochroleuca</name>
    <name type="common">Gliocladium roseum</name>
    <dbReference type="NCBI Taxonomy" id="29856"/>
    <lineage>
        <taxon>Eukaryota</taxon>
        <taxon>Fungi</taxon>
        <taxon>Dikarya</taxon>
        <taxon>Ascomycota</taxon>
        <taxon>Pezizomycotina</taxon>
        <taxon>Sordariomycetes</taxon>
        <taxon>Hypocreomycetidae</taxon>
        <taxon>Hypocreales</taxon>
        <taxon>Bionectriaceae</taxon>
        <taxon>Clonostachys</taxon>
    </lineage>
</organism>
<protein>
    <submittedName>
        <fullName evidence="2">Uncharacterized protein</fullName>
    </submittedName>
</protein>
<accession>A0ABY6UWN1</accession>
<proteinExistence type="predicted"/>
<keyword evidence="3" id="KW-1185">Reference proteome</keyword>
<gene>
    <name evidence="2" type="ORF">CLO192961_LOCUS427600</name>
</gene>
<dbReference type="EMBL" id="CABFNS010000922">
    <property type="protein sequence ID" value="VUC35840.1"/>
    <property type="molecule type" value="Genomic_DNA"/>
</dbReference>
<evidence type="ECO:0000256" key="1">
    <source>
        <dbReference type="SAM" id="MobiDB-lite"/>
    </source>
</evidence>
<sequence length="268" mass="30868">MNSSHEPPRPRHRDPGPTDFEYQYPIGVPSCSPPEYRQQDGYFVKNYDGRFSKLERTPRVKTRRPEQRRGDSYRQNQPADDCQRGELAQSFQSSTKPPTEQSKIRDVPRHRVKVRAVERPDSWRGGEAITVDTTRCAEPEAKVPNVPRIDLMAESSPAEDRRKLRTMLLTPEECMLIGDYRENEREEQRRNMYQHADAVRTPRGAPESSRDLVSKFYASRLRSTSDPGNPVSSERGNRSVRRPKGSRTRSNSSTGSLSSFAEWMSHLF</sequence>
<dbReference type="Proteomes" id="UP000766486">
    <property type="component" value="Unassembled WGS sequence"/>
</dbReference>
<comment type="caution">
    <text evidence="2">The sequence shown here is derived from an EMBL/GenBank/DDBJ whole genome shotgun (WGS) entry which is preliminary data.</text>
</comment>
<feature type="compositionally biased region" description="Basic residues" evidence="1">
    <location>
        <begin position="238"/>
        <end position="247"/>
    </location>
</feature>
<feature type="compositionally biased region" description="Basic and acidic residues" evidence="1">
    <location>
        <begin position="1"/>
        <end position="16"/>
    </location>
</feature>
<evidence type="ECO:0000313" key="3">
    <source>
        <dbReference type="Proteomes" id="UP000766486"/>
    </source>
</evidence>
<feature type="region of interest" description="Disordered" evidence="1">
    <location>
        <begin position="1"/>
        <end position="110"/>
    </location>
</feature>
<feature type="region of interest" description="Disordered" evidence="1">
    <location>
        <begin position="186"/>
        <end position="257"/>
    </location>
</feature>
<evidence type="ECO:0000313" key="2">
    <source>
        <dbReference type="EMBL" id="VUC35840.1"/>
    </source>
</evidence>
<reference evidence="2 3" key="1">
    <citation type="submission" date="2019-06" db="EMBL/GenBank/DDBJ databases">
        <authorList>
            <person name="Broberg M."/>
        </authorList>
    </citation>
    <scope>NUCLEOTIDE SEQUENCE [LARGE SCALE GENOMIC DNA]</scope>
</reference>
<feature type="compositionally biased region" description="Polar residues" evidence="1">
    <location>
        <begin position="221"/>
        <end position="234"/>
    </location>
</feature>
<feature type="compositionally biased region" description="Basic and acidic residues" evidence="1">
    <location>
        <begin position="47"/>
        <end position="72"/>
    </location>
</feature>
<feature type="compositionally biased region" description="Low complexity" evidence="1">
    <location>
        <begin position="248"/>
        <end position="257"/>
    </location>
</feature>
<name>A0ABY6UWN1_BIOOC</name>
<feature type="compositionally biased region" description="Polar residues" evidence="1">
    <location>
        <begin position="89"/>
        <end position="101"/>
    </location>
</feature>